<sequence length="46" mass="5554">MKHRAKFPVFLDCRPHQECYLFARRSPFSLIPTIRLLHKTRCLNIV</sequence>
<proteinExistence type="predicted"/>
<dbReference type="Proteomes" id="UP000699042">
    <property type="component" value="Unassembled WGS sequence"/>
</dbReference>
<protein>
    <submittedName>
        <fullName evidence="1">Uncharacterized protein</fullName>
    </submittedName>
</protein>
<keyword evidence="2" id="KW-1185">Reference proteome</keyword>
<dbReference type="EMBL" id="JAESDN010000023">
    <property type="protein sequence ID" value="KAG7040514.1"/>
    <property type="molecule type" value="Genomic_DNA"/>
</dbReference>
<gene>
    <name evidence="1" type="ORF">JMJ77_011378</name>
</gene>
<name>A0A9P7QQR6_9PEZI</name>
<evidence type="ECO:0000313" key="1">
    <source>
        <dbReference type="EMBL" id="KAG7040514.1"/>
    </source>
</evidence>
<feature type="non-terminal residue" evidence="1">
    <location>
        <position position="46"/>
    </location>
</feature>
<comment type="caution">
    <text evidence="1">The sequence shown here is derived from an EMBL/GenBank/DDBJ whole genome shotgun (WGS) entry which is preliminary data.</text>
</comment>
<evidence type="ECO:0000313" key="2">
    <source>
        <dbReference type="Proteomes" id="UP000699042"/>
    </source>
</evidence>
<accession>A0A9P7QQR6</accession>
<organism evidence="1 2">
    <name type="scientific">Colletotrichum scovillei</name>
    <dbReference type="NCBI Taxonomy" id="1209932"/>
    <lineage>
        <taxon>Eukaryota</taxon>
        <taxon>Fungi</taxon>
        <taxon>Dikarya</taxon>
        <taxon>Ascomycota</taxon>
        <taxon>Pezizomycotina</taxon>
        <taxon>Sordariomycetes</taxon>
        <taxon>Hypocreomycetidae</taxon>
        <taxon>Glomerellales</taxon>
        <taxon>Glomerellaceae</taxon>
        <taxon>Colletotrichum</taxon>
        <taxon>Colletotrichum acutatum species complex</taxon>
    </lineage>
</organism>
<dbReference type="AlphaFoldDB" id="A0A9P7QQR6"/>
<reference evidence="1" key="1">
    <citation type="submission" date="2021-05" db="EMBL/GenBank/DDBJ databases">
        <title>Comparative genomics of three Colletotrichum scovillei strains and genetic complementation revealed genes involved fungal growth and virulence on chili pepper.</title>
        <authorList>
            <person name="Hsieh D.-K."/>
            <person name="Chuang S.-C."/>
            <person name="Chen C.-Y."/>
            <person name="Chao Y.-T."/>
            <person name="Lu M.-Y.J."/>
            <person name="Lee M.-H."/>
            <person name="Shih M.-C."/>
        </authorList>
    </citation>
    <scope>NUCLEOTIDE SEQUENCE</scope>
    <source>
        <strain evidence="1">Coll-153</strain>
    </source>
</reference>